<dbReference type="PANTHER" id="PTHR46115">
    <property type="entry name" value="THIOREDOXIN-LIKE PROTEIN 1"/>
    <property type="match status" value="1"/>
</dbReference>
<keyword evidence="4" id="KW-1185">Reference proteome</keyword>
<organism evidence="3 4">
    <name type="scientific">Tetrabaena socialis</name>
    <dbReference type="NCBI Taxonomy" id="47790"/>
    <lineage>
        <taxon>Eukaryota</taxon>
        <taxon>Viridiplantae</taxon>
        <taxon>Chlorophyta</taxon>
        <taxon>core chlorophytes</taxon>
        <taxon>Chlorophyceae</taxon>
        <taxon>CS clade</taxon>
        <taxon>Chlamydomonadales</taxon>
        <taxon>Tetrabaenaceae</taxon>
        <taxon>Tetrabaena</taxon>
    </lineage>
</organism>
<dbReference type="InterPro" id="IPR036249">
    <property type="entry name" value="Thioredoxin-like_sf"/>
</dbReference>
<dbReference type="Proteomes" id="UP000236333">
    <property type="component" value="Unassembled WGS sequence"/>
</dbReference>
<dbReference type="PROSITE" id="PS51352">
    <property type="entry name" value="THIOREDOXIN_2"/>
    <property type="match status" value="1"/>
</dbReference>
<dbReference type="OrthoDB" id="10263751at2759"/>
<evidence type="ECO:0000313" key="3">
    <source>
        <dbReference type="EMBL" id="PNH09095.1"/>
    </source>
</evidence>
<dbReference type="Gene3D" id="3.40.30.10">
    <property type="entry name" value="Glutaredoxin"/>
    <property type="match status" value="1"/>
</dbReference>
<accession>A0A2J8A9C3</accession>
<comment type="caution">
    <text evidence="3">The sequence shown here is derived from an EMBL/GenBank/DDBJ whole genome shotgun (WGS) entry which is preliminary data.</text>
</comment>
<evidence type="ECO:0000259" key="2">
    <source>
        <dbReference type="PROSITE" id="PS51352"/>
    </source>
</evidence>
<dbReference type="AlphaFoldDB" id="A0A2J8A9C3"/>
<name>A0A2J8A9C3_9CHLO</name>
<dbReference type="InterPro" id="IPR013766">
    <property type="entry name" value="Thioredoxin_domain"/>
</dbReference>
<proteinExistence type="predicted"/>
<keyword evidence="1" id="KW-1015">Disulfide bond</keyword>
<dbReference type="CDD" id="cd02947">
    <property type="entry name" value="TRX_family"/>
    <property type="match status" value="1"/>
</dbReference>
<evidence type="ECO:0000313" key="4">
    <source>
        <dbReference type="Proteomes" id="UP000236333"/>
    </source>
</evidence>
<dbReference type="Pfam" id="PF00085">
    <property type="entry name" value="Thioredoxin"/>
    <property type="match status" value="1"/>
</dbReference>
<gene>
    <name evidence="3" type="ORF">TSOC_004314</name>
</gene>
<evidence type="ECO:0000256" key="1">
    <source>
        <dbReference type="ARBA" id="ARBA00023157"/>
    </source>
</evidence>
<sequence>MNALRFRSPASAAAAPKTLVGSAVGGKPIQELDSVSFYEFLQSSEGLCVVDYYTDWCGPCQLMHKEVEKLAVIFKTVSFAKLNCSNCEEFSTRQRIRALPTFRLYHKGVCLDEVTGAKPQQLRQLLTHYRLMTSIA</sequence>
<dbReference type="EMBL" id="PGGS01000104">
    <property type="protein sequence ID" value="PNH09095.1"/>
    <property type="molecule type" value="Genomic_DNA"/>
</dbReference>
<reference evidence="3 4" key="1">
    <citation type="journal article" date="2017" name="Mol. Biol. Evol.">
        <title>The 4-celled Tetrabaena socialis nuclear genome reveals the essential components for genetic control of cell number at the origin of multicellularity in the volvocine lineage.</title>
        <authorList>
            <person name="Featherston J."/>
            <person name="Arakaki Y."/>
            <person name="Hanschen E.R."/>
            <person name="Ferris P.J."/>
            <person name="Michod R.E."/>
            <person name="Olson B.J.S.C."/>
            <person name="Nozaki H."/>
            <person name="Durand P.M."/>
        </authorList>
    </citation>
    <scope>NUCLEOTIDE SEQUENCE [LARGE SCALE GENOMIC DNA]</scope>
    <source>
        <strain evidence="3 4">NIES-571</strain>
    </source>
</reference>
<dbReference type="SUPFAM" id="SSF52833">
    <property type="entry name" value="Thioredoxin-like"/>
    <property type="match status" value="1"/>
</dbReference>
<feature type="domain" description="Thioredoxin" evidence="2">
    <location>
        <begin position="8"/>
        <end position="131"/>
    </location>
</feature>
<protein>
    <submittedName>
        <fullName evidence="3">Thioredoxin</fullName>
    </submittedName>
</protein>
<dbReference type="PROSITE" id="PS00194">
    <property type="entry name" value="THIOREDOXIN_1"/>
    <property type="match status" value="1"/>
</dbReference>
<dbReference type="InterPro" id="IPR017937">
    <property type="entry name" value="Thioredoxin_CS"/>
</dbReference>